<dbReference type="Proteomes" id="UP000799291">
    <property type="component" value="Unassembled WGS sequence"/>
</dbReference>
<evidence type="ECO:0000256" key="1">
    <source>
        <dbReference type="ARBA" id="ARBA00004173"/>
    </source>
</evidence>
<keyword evidence="2" id="KW-0496">Mitochondrion</keyword>
<proteinExistence type="inferred from homology"/>
<evidence type="ECO:0000313" key="8">
    <source>
        <dbReference type="Proteomes" id="UP000799291"/>
    </source>
</evidence>
<feature type="region of interest" description="Disordered" evidence="5">
    <location>
        <begin position="34"/>
        <end position="108"/>
    </location>
</feature>
<gene>
    <name evidence="7" type="ORF">K458DRAFT_429845</name>
</gene>
<name>A0A6G1J9T1_9PLEO</name>
<organism evidence="7 8">
    <name type="scientific">Lentithecium fluviatile CBS 122367</name>
    <dbReference type="NCBI Taxonomy" id="1168545"/>
    <lineage>
        <taxon>Eukaryota</taxon>
        <taxon>Fungi</taxon>
        <taxon>Dikarya</taxon>
        <taxon>Ascomycota</taxon>
        <taxon>Pezizomycotina</taxon>
        <taxon>Dothideomycetes</taxon>
        <taxon>Pleosporomycetidae</taxon>
        <taxon>Pleosporales</taxon>
        <taxon>Massarineae</taxon>
        <taxon>Lentitheciaceae</taxon>
        <taxon>Lentithecium</taxon>
    </lineage>
</organism>
<comment type="similarity">
    <text evidence="3">Belongs to the mitochondrion-specific ribosomal protein mS38 family.</text>
</comment>
<dbReference type="OrthoDB" id="5364404at2759"/>
<evidence type="ECO:0000256" key="5">
    <source>
        <dbReference type="SAM" id="MobiDB-lite"/>
    </source>
</evidence>
<dbReference type="SMART" id="SM01155">
    <property type="entry name" value="DUF1713"/>
    <property type="match status" value="1"/>
</dbReference>
<evidence type="ECO:0000313" key="7">
    <source>
        <dbReference type="EMBL" id="KAF2686925.1"/>
    </source>
</evidence>
<dbReference type="AlphaFoldDB" id="A0A6G1J9T1"/>
<keyword evidence="8" id="KW-1185">Reference proteome</keyword>
<dbReference type="PANTHER" id="PTHR32035:SF3">
    <property type="entry name" value="SMALL RIBOSOMAL SUBUNIT PROTEIN MS38"/>
    <property type="match status" value="1"/>
</dbReference>
<accession>A0A6G1J9T1</accession>
<evidence type="ECO:0000256" key="2">
    <source>
        <dbReference type="ARBA" id="ARBA00023128"/>
    </source>
</evidence>
<evidence type="ECO:0000259" key="6">
    <source>
        <dbReference type="SMART" id="SM01155"/>
    </source>
</evidence>
<reference evidence="7" key="1">
    <citation type="journal article" date="2020" name="Stud. Mycol.">
        <title>101 Dothideomycetes genomes: a test case for predicting lifestyles and emergence of pathogens.</title>
        <authorList>
            <person name="Haridas S."/>
            <person name="Albert R."/>
            <person name="Binder M."/>
            <person name="Bloem J."/>
            <person name="Labutti K."/>
            <person name="Salamov A."/>
            <person name="Andreopoulos B."/>
            <person name="Baker S."/>
            <person name="Barry K."/>
            <person name="Bills G."/>
            <person name="Bluhm B."/>
            <person name="Cannon C."/>
            <person name="Castanera R."/>
            <person name="Culley D."/>
            <person name="Daum C."/>
            <person name="Ezra D."/>
            <person name="Gonzalez J."/>
            <person name="Henrissat B."/>
            <person name="Kuo A."/>
            <person name="Liang C."/>
            <person name="Lipzen A."/>
            <person name="Lutzoni F."/>
            <person name="Magnuson J."/>
            <person name="Mondo S."/>
            <person name="Nolan M."/>
            <person name="Ohm R."/>
            <person name="Pangilinan J."/>
            <person name="Park H.-J."/>
            <person name="Ramirez L."/>
            <person name="Alfaro M."/>
            <person name="Sun H."/>
            <person name="Tritt A."/>
            <person name="Yoshinaga Y."/>
            <person name="Zwiers L.-H."/>
            <person name="Turgeon B."/>
            <person name="Goodwin S."/>
            <person name="Spatafora J."/>
            <person name="Crous P."/>
            <person name="Grigoriev I."/>
        </authorList>
    </citation>
    <scope>NUCLEOTIDE SEQUENCE</scope>
    <source>
        <strain evidence="7">CBS 122367</strain>
    </source>
</reference>
<dbReference type="GO" id="GO:0005739">
    <property type="term" value="C:mitochondrion"/>
    <property type="evidence" value="ECO:0007669"/>
    <property type="project" value="UniProtKB-SubCell"/>
</dbReference>
<evidence type="ECO:0000256" key="4">
    <source>
        <dbReference type="ARBA" id="ARBA00035682"/>
    </source>
</evidence>
<dbReference type="PANTHER" id="PTHR32035">
    <property type="entry name" value="AURORA KINASE A-INTERACTING PROTEIN"/>
    <property type="match status" value="1"/>
</dbReference>
<sequence length="356" mass="39275">MFSPALGRVVRSSSAISAPSTVCSLGRPAVLGAAAQQPFSRPSHQRRLSSSKASIPPDGSNENGSSSAQQTPASASKAPARKVTGRTGRKKSSSPPALNVPHVPPTDYLQKPEVKISSFFSLHRPISLTSPIPPISTNTSFDSIFKVRASGDKKAMMNNIQTLSSGIESLEAALRVHEKQAPEETVRIEAEVQHLDGPPQPSVDQFMSRFVPFRPPPAPMPIGQIAETDYATELIEDSSITPASVKQRAWSTEVVVTESTDATGKRTYSATTAPMVEISVPPRVNSQDAEDFEIRQPFLQRMKQRQITNTRYRDNLGRPDMLAISVKRQRKLKMKKHKYKKLMKRTRLLRRKLDRT</sequence>
<comment type="subcellular location">
    <subcellularLocation>
        <location evidence="1">Mitochondrion</location>
    </subcellularLocation>
</comment>
<feature type="domain" description="Ribosomal protein mS38 C-terminal" evidence="6">
    <location>
        <begin position="322"/>
        <end position="355"/>
    </location>
</feature>
<feature type="compositionally biased region" description="Basic residues" evidence="5">
    <location>
        <begin position="79"/>
        <end position="92"/>
    </location>
</feature>
<evidence type="ECO:0000256" key="3">
    <source>
        <dbReference type="ARBA" id="ARBA00035647"/>
    </source>
</evidence>
<dbReference type="InterPro" id="IPR013177">
    <property type="entry name" value="Ribosomal_mS38_C"/>
</dbReference>
<feature type="compositionally biased region" description="Low complexity" evidence="5">
    <location>
        <begin position="65"/>
        <end position="78"/>
    </location>
</feature>
<protein>
    <recommendedName>
        <fullName evidence="4">Small ribosomal subunit protein mS38</fullName>
    </recommendedName>
</protein>
<dbReference type="EMBL" id="MU005576">
    <property type="protein sequence ID" value="KAF2686925.1"/>
    <property type="molecule type" value="Genomic_DNA"/>
</dbReference>
<dbReference type="Pfam" id="PF08213">
    <property type="entry name" value="COX24_C"/>
    <property type="match status" value="1"/>
</dbReference>